<dbReference type="PANTHER" id="PTHR43198">
    <property type="entry name" value="BIFUNCTIONAL TH2 PROTEIN"/>
    <property type="match status" value="1"/>
</dbReference>
<dbReference type="OMA" id="CKREAYA"/>
<name>A0A8T2UMB2_CERRI</name>
<evidence type="ECO:0000313" key="3">
    <source>
        <dbReference type="Proteomes" id="UP000825935"/>
    </source>
</evidence>
<evidence type="ECO:0000313" key="2">
    <source>
        <dbReference type="EMBL" id="KAH7435026.1"/>
    </source>
</evidence>
<dbReference type="Proteomes" id="UP000825935">
    <property type="component" value="Chromosome 6"/>
</dbReference>
<organism evidence="2 3">
    <name type="scientific">Ceratopteris richardii</name>
    <name type="common">Triangle waterfern</name>
    <dbReference type="NCBI Taxonomy" id="49495"/>
    <lineage>
        <taxon>Eukaryota</taxon>
        <taxon>Viridiplantae</taxon>
        <taxon>Streptophyta</taxon>
        <taxon>Embryophyta</taxon>
        <taxon>Tracheophyta</taxon>
        <taxon>Polypodiopsida</taxon>
        <taxon>Polypodiidae</taxon>
        <taxon>Polypodiales</taxon>
        <taxon>Pteridineae</taxon>
        <taxon>Pteridaceae</taxon>
        <taxon>Parkerioideae</taxon>
        <taxon>Ceratopteris</taxon>
    </lineage>
</organism>
<dbReference type="SUPFAM" id="SSF56784">
    <property type="entry name" value="HAD-like"/>
    <property type="match status" value="1"/>
</dbReference>
<protein>
    <recommendedName>
        <fullName evidence="1">Thiaminase-2/PQQC domain-containing protein</fullName>
    </recommendedName>
</protein>
<dbReference type="InterPro" id="IPR016084">
    <property type="entry name" value="Haem_Oase-like_multi-hlx"/>
</dbReference>
<dbReference type="Gene3D" id="1.20.910.10">
    <property type="entry name" value="Heme oxygenase-like"/>
    <property type="match status" value="1"/>
</dbReference>
<dbReference type="InterPro" id="IPR036412">
    <property type="entry name" value="HAD-like_sf"/>
</dbReference>
<keyword evidence="3" id="KW-1185">Reference proteome</keyword>
<dbReference type="GO" id="GO:0005829">
    <property type="term" value="C:cytosol"/>
    <property type="evidence" value="ECO:0007669"/>
    <property type="project" value="TreeGrafter"/>
</dbReference>
<dbReference type="Pfam" id="PF03070">
    <property type="entry name" value="TENA_THI-4"/>
    <property type="match status" value="1"/>
</dbReference>
<feature type="domain" description="Thiaminase-2/PQQC" evidence="1">
    <location>
        <begin position="54"/>
        <end position="267"/>
    </location>
</feature>
<gene>
    <name evidence="2" type="ORF">KP509_06G045600</name>
</gene>
<dbReference type="Gene3D" id="3.40.50.1000">
    <property type="entry name" value="HAD superfamily/HAD-like"/>
    <property type="match status" value="1"/>
</dbReference>
<dbReference type="InterPro" id="IPR023214">
    <property type="entry name" value="HAD_sf"/>
</dbReference>
<dbReference type="InterPro" id="IPR004305">
    <property type="entry name" value="Thiaminase-2/PQQC"/>
</dbReference>
<evidence type="ECO:0000259" key="1">
    <source>
        <dbReference type="Pfam" id="PF03070"/>
    </source>
</evidence>
<dbReference type="InterPro" id="IPR050967">
    <property type="entry name" value="Thiamine_Salvage_TenA"/>
</dbReference>
<dbReference type="GO" id="GO:0006772">
    <property type="term" value="P:thiamine metabolic process"/>
    <property type="evidence" value="ECO:0007669"/>
    <property type="project" value="UniProtKB-ARBA"/>
</dbReference>
<comment type="caution">
    <text evidence="2">The sequence shown here is derived from an EMBL/GenBank/DDBJ whole genome shotgun (WGS) entry which is preliminary data.</text>
</comment>
<dbReference type="PANTHER" id="PTHR43198:SF2">
    <property type="entry name" value="SI:CH1073-67J19.1-RELATED"/>
    <property type="match status" value="1"/>
</dbReference>
<dbReference type="CDD" id="cd19368">
    <property type="entry name" value="TenA_C_AtTH2-like"/>
    <property type="match status" value="1"/>
</dbReference>
<dbReference type="EMBL" id="CM035411">
    <property type="protein sequence ID" value="KAH7435026.1"/>
    <property type="molecule type" value="Genomic_DNA"/>
</dbReference>
<reference evidence="2" key="1">
    <citation type="submission" date="2021-08" db="EMBL/GenBank/DDBJ databases">
        <title>WGS assembly of Ceratopteris richardii.</title>
        <authorList>
            <person name="Marchant D.B."/>
            <person name="Chen G."/>
            <person name="Jenkins J."/>
            <person name="Shu S."/>
            <person name="Leebens-Mack J."/>
            <person name="Grimwood J."/>
            <person name="Schmutz J."/>
            <person name="Soltis P."/>
            <person name="Soltis D."/>
            <person name="Chen Z.-H."/>
        </authorList>
    </citation>
    <scope>NUCLEOTIDE SEQUENCE</scope>
    <source>
        <strain evidence="2">Whitten #5841</strain>
        <tissue evidence="2">Leaf</tissue>
    </source>
</reference>
<dbReference type="OrthoDB" id="10028886at2759"/>
<sequence>MSSSTGVRLFRGIFSFAKVSSRIPRCRSLHVHRCCMATFAGAGPGGLAMSLWNRHRSQAMEALYHPFVVNIAAGVLNTESFRNYIAQDTFFLQAFSTAYTQVQENIDDYASKLVVDHLLQAVMDELKVHNSYAKAWEGDLSSTIEPNKSTSKYIEFLLAAARGKESTMGDATLDRQSIAALTVGAMTPCMRLYAFLGEEIVKHLDEDYTKSTYHEWIKKYSSKDFQSATLQVEHLLDTLAENLAEDDVSKLGRLYSQAMTLELEFFSAQPKCQCALLPFVRRQVDGIDASYLLIMDFDFTCSVMDSCSPLANASIQAAMQRVESDSARCHQISGLELRKRWESLEKSYGENYSKLIDVIEHQEHNVTHFDADGLHSFLERLSEFEVQANSAVIEQEVFDGLKLEDAQEEGHNVVFQEGCPNFLRQISLHNNVTAHVISVCWSKSYIEGALSEEGLDFIEVHSNEFITNGSSTLGGIKRLVETPFDKERVMKELIRNADGLLGPIRSIFIGDSVSDILCLLEADLGIVIGSNPRLQRVTEAFGVTLLPLYKGVVSQVQLGNLEFTKNAGILYTVRDWHEIQAFMISNLGYSAKTPP</sequence>
<proteinExistence type="predicted"/>
<accession>A0A8T2UMB2</accession>
<dbReference type="AlphaFoldDB" id="A0A8T2UMB2"/>
<dbReference type="SUPFAM" id="SSF48613">
    <property type="entry name" value="Heme oxygenase-like"/>
    <property type="match status" value="1"/>
</dbReference>